<sequence length="60" mass="6689">MANLKITLHHGLVNRTPKQRATAQTLGLRKIGQSVVLEDNKSTRGMILTVRHLVTVEEVD</sequence>
<evidence type="ECO:0000259" key="6">
    <source>
        <dbReference type="Pfam" id="PF00327"/>
    </source>
</evidence>
<feature type="domain" description="Large ribosomal subunit protein uL30-like ferredoxin-like fold" evidence="6">
    <location>
        <begin position="4"/>
        <end position="54"/>
    </location>
</feature>
<name>A0A086ZMR7_9BIFI</name>
<dbReference type="HAMAP" id="MF_01371_B">
    <property type="entry name" value="Ribosomal_uL30_B"/>
    <property type="match status" value="1"/>
</dbReference>
<dbReference type="GO" id="GO:0006412">
    <property type="term" value="P:translation"/>
    <property type="evidence" value="ECO:0007669"/>
    <property type="project" value="UniProtKB-UniRule"/>
</dbReference>
<reference evidence="7 8" key="1">
    <citation type="submission" date="2014-03" db="EMBL/GenBank/DDBJ databases">
        <title>Genomics of Bifidobacteria.</title>
        <authorList>
            <person name="Ventura M."/>
            <person name="Milani C."/>
            <person name="Lugli G.A."/>
        </authorList>
    </citation>
    <scope>NUCLEOTIDE SEQUENCE [LARGE SCALE GENOMIC DNA]</scope>
    <source>
        <strain evidence="7 8">DSM 23969</strain>
    </source>
</reference>
<dbReference type="Gene3D" id="3.30.1390.20">
    <property type="entry name" value="Ribosomal protein L30, ferredoxin-like fold domain"/>
    <property type="match status" value="1"/>
</dbReference>
<comment type="similarity">
    <text evidence="1 5">Belongs to the universal ribosomal protein uL30 family.</text>
</comment>
<dbReference type="InterPro" id="IPR005996">
    <property type="entry name" value="Ribosomal_uL30_bac-type"/>
</dbReference>
<evidence type="ECO:0000256" key="5">
    <source>
        <dbReference type="HAMAP-Rule" id="MF_01371"/>
    </source>
</evidence>
<evidence type="ECO:0000256" key="2">
    <source>
        <dbReference type="ARBA" id="ARBA00011838"/>
    </source>
</evidence>
<dbReference type="eggNOG" id="COG1841">
    <property type="taxonomic scope" value="Bacteria"/>
</dbReference>
<dbReference type="Pfam" id="PF00327">
    <property type="entry name" value="Ribosomal_L30"/>
    <property type="match status" value="1"/>
</dbReference>
<dbReference type="STRING" id="1437608.GCA_000771645_00374"/>
<comment type="subunit">
    <text evidence="2 5">Part of the 50S ribosomal subunit.</text>
</comment>
<dbReference type="PIRSF" id="PIRSF002211">
    <property type="entry name" value="Ribosomal_L30_bac-type"/>
    <property type="match status" value="1"/>
</dbReference>
<dbReference type="CDD" id="cd01658">
    <property type="entry name" value="Ribosomal_L30"/>
    <property type="match status" value="1"/>
</dbReference>
<keyword evidence="4 5" id="KW-0687">Ribonucleoprotein</keyword>
<keyword evidence="8" id="KW-1185">Reference proteome</keyword>
<gene>
    <name evidence="5" type="primary">rpmD</name>
    <name evidence="7" type="ORF">BBIA_2289</name>
</gene>
<dbReference type="GO" id="GO:0015934">
    <property type="term" value="C:large ribosomal subunit"/>
    <property type="evidence" value="ECO:0007669"/>
    <property type="project" value="InterPro"/>
</dbReference>
<accession>A0A086ZMR7</accession>
<dbReference type="AlphaFoldDB" id="A0A086ZMR7"/>
<dbReference type="InterPro" id="IPR036919">
    <property type="entry name" value="Ribo_uL30_ferredoxin-like_sf"/>
</dbReference>
<evidence type="ECO:0000313" key="7">
    <source>
        <dbReference type="EMBL" id="KFI47817.1"/>
    </source>
</evidence>
<evidence type="ECO:0000256" key="4">
    <source>
        <dbReference type="ARBA" id="ARBA00023274"/>
    </source>
</evidence>
<dbReference type="InterPro" id="IPR016082">
    <property type="entry name" value="Ribosomal_uL30_ferredoxin-like"/>
</dbReference>
<dbReference type="Proteomes" id="UP000029108">
    <property type="component" value="Unassembled WGS sequence"/>
</dbReference>
<dbReference type="RefSeq" id="WP_033493939.1">
    <property type="nucleotide sequence ID" value="NZ_JDUU01000011.1"/>
</dbReference>
<dbReference type="SUPFAM" id="SSF55129">
    <property type="entry name" value="Ribosomal protein L30p/L7e"/>
    <property type="match status" value="1"/>
</dbReference>
<proteinExistence type="inferred from homology"/>
<evidence type="ECO:0000256" key="1">
    <source>
        <dbReference type="ARBA" id="ARBA00007594"/>
    </source>
</evidence>
<protein>
    <recommendedName>
        <fullName evidence="5">Large ribosomal subunit protein uL30</fullName>
    </recommendedName>
</protein>
<dbReference type="NCBIfam" id="TIGR01308">
    <property type="entry name" value="rpmD_bact"/>
    <property type="match status" value="1"/>
</dbReference>
<dbReference type="EMBL" id="JGYN01000031">
    <property type="protein sequence ID" value="KFI47817.1"/>
    <property type="molecule type" value="Genomic_DNA"/>
</dbReference>
<organism evidence="7 8">
    <name type="scientific">Bifidobacterium biavatii DSM 23969</name>
    <dbReference type="NCBI Taxonomy" id="1437608"/>
    <lineage>
        <taxon>Bacteria</taxon>
        <taxon>Bacillati</taxon>
        <taxon>Actinomycetota</taxon>
        <taxon>Actinomycetes</taxon>
        <taxon>Bifidobacteriales</taxon>
        <taxon>Bifidobacteriaceae</taxon>
        <taxon>Bifidobacterium</taxon>
    </lineage>
</organism>
<dbReference type="GO" id="GO:0003735">
    <property type="term" value="F:structural constituent of ribosome"/>
    <property type="evidence" value="ECO:0007669"/>
    <property type="project" value="InterPro"/>
</dbReference>
<evidence type="ECO:0000256" key="3">
    <source>
        <dbReference type="ARBA" id="ARBA00022980"/>
    </source>
</evidence>
<comment type="caution">
    <text evidence="7">The sequence shown here is derived from an EMBL/GenBank/DDBJ whole genome shotgun (WGS) entry which is preliminary data.</text>
</comment>
<dbReference type="OrthoDB" id="9812790at2"/>
<keyword evidence="3 5" id="KW-0689">Ribosomal protein</keyword>
<evidence type="ECO:0000313" key="8">
    <source>
        <dbReference type="Proteomes" id="UP000029108"/>
    </source>
</evidence>